<evidence type="ECO:0000313" key="6">
    <source>
        <dbReference type="Proteomes" id="UP000244309"/>
    </source>
</evidence>
<feature type="domain" description="Brl1/Brr6" evidence="4">
    <location>
        <begin position="156"/>
        <end position="289"/>
    </location>
</feature>
<organism evidence="5 6">
    <name type="scientific">Candidozyma haemuli</name>
    <dbReference type="NCBI Taxonomy" id="45357"/>
    <lineage>
        <taxon>Eukaryota</taxon>
        <taxon>Fungi</taxon>
        <taxon>Dikarya</taxon>
        <taxon>Ascomycota</taxon>
        <taxon>Saccharomycotina</taxon>
        <taxon>Pichiomycetes</taxon>
        <taxon>Metschnikowiaceae</taxon>
        <taxon>Candidozyma</taxon>
    </lineage>
</organism>
<evidence type="ECO:0000259" key="4">
    <source>
        <dbReference type="SMART" id="SM01042"/>
    </source>
</evidence>
<dbReference type="PANTHER" id="PTHR28136">
    <property type="entry name" value="NUCLEUS EXPORT PROTEIN BRR6"/>
    <property type="match status" value="1"/>
</dbReference>
<dbReference type="InterPro" id="IPR018767">
    <property type="entry name" value="Brl1/Brr6_dom"/>
</dbReference>
<evidence type="ECO:0000313" key="5">
    <source>
        <dbReference type="EMBL" id="PVH22552.1"/>
    </source>
</evidence>
<dbReference type="OrthoDB" id="5961at2759"/>
<dbReference type="VEuPathDB" id="FungiDB:CXQ85_005123"/>
<keyword evidence="6" id="KW-1185">Reference proteome</keyword>
<dbReference type="GO" id="GO:0055088">
    <property type="term" value="P:lipid homeostasis"/>
    <property type="evidence" value="ECO:0007669"/>
    <property type="project" value="InterPro"/>
</dbReference>
<keyword evidence="1" id="KW-0175">Coiled coil</keyword>
<feature type="transmembrane region" description="Helical" evidence="3">
    <location>
        <begin position="158"/>
        <end position="180"/>
    </location>
</feature>
<dbReference type="SMART" id="SM01042">
    <property type="entry name" value="Brr6_like_C_C"/>
    <property type="match status" value="1"/>
</dbReference>
<proteinExistence type="predicted"/>
<dbReference type="PANTHER" id="PTHR28136:SF1">
    <property type="entry name" value="NUCLEUS EXPORT PROTEIN BRL1"/>
    <property type="match status" value="1"/>
</dbReference>
<keyword evidence="3" id="KW-0812">Transmembrane</keyword>
<reference evidence="5 6" key="1">
    <citation type="submission" date="2017-12" db="EMBL/GenBank/DDBJ databases">
        <title>Genome Sequence of a Multidrug-Resistant Candida haemulonii Isolate from a Patient with Chronic Leg Ulcers in Israel.</title>
        <authorList>
            <person name="Chow N.A."/>
            <person name="Gade L."/>
            <person name="Batra D."/>
            <person name="Rowe L.A."/>
            <person name="Ben-Ami R."/>
            <person name="Loparev V.N."/>
            <person name="Litvintseva A.P."/>
        </authorList>
    </citation>
    <scope>NUCLEOTIDE SEQUENCE [LARGE SCALE GENOMIC DNA]</scope>
    <source>
        <strain evidence="5 6">B11899</strain>
    </source>
</reference>
<gene>
    <name evidence="5" type="ORF">CXQ85_005123</name>
</gene>
<evidence type="ECO:0000256" key="3">
    <source>
        <dbReference type="SAM" id="Phobius"/>
    </source>
</evidence>
<dbReference type="Proteomes" id="UP000244309">
    <property type="component" value="Unassembled WGS sequence"/>
</dbReference>
<name>A0A2V1AXK3_9ASCO</name>
<accession>A0A2V1AXK3</accession>
<feature type="coiled-coil region" evidence="1">
    <location>
        <begin position="296"/>
        <end position="330"/>
    </location>
</feature>
<keyword evidence="3" id="KW-1133">Transmembrane helix</keyword>
<dbReference type="GO" id="GO:0031965">
    <property type="term" value="C:nuclear membrane"/>
    <property type="evidence" value="ECO:0007669"/>
    <property type="project" value="InterPro"/>
</dbReference>
<sequence>MSNRFRAPFGDANEETQYATPQAKPAKVDDILPDAESTLDQDLLRFDSKQLWPNGVSKGGTEARRRLPSILKNSPSRTFTEPVNSSSTPLPGAHPPQKTPPRFGKVIFSPTKEVMRYEEDNGERMYRMEPEGDHLDRQRNTPGTGFLNDYTTPYILSMYLQLLFNVFLALVIFYIIYIFISTIRADTKHRMELATTDALREITLCSKEFYRNKCTADKRPPALELPCLEWDKCMNKDPEKIGKSLVTAQTFGEIINEFLKPISWKSVFLCNVLIFGSFIATNVLLGGFRGGVSYNKLDNLKKVKLLEEKLHDAEREIDELRRLNSELQKETPKYLSQHELELLNDSMGYSPLMAKSRR</sequence>
<keyword evidence="3" id="KW-0472">Membrane</keyword>
<dbReference type="RefSeq" id="XP_025343492.1">
    <property type="nucleotide sequence ID" value="XM_025488725.1"/>
</dbReference>
<evidence type="ECO:0000256" key="2">
    <source>
        <dbReference type="SAM" id="MobiDB-lite"/>
    </source>
</evidence>
<protein>
    <recommendedName>
        <fullName evidence="4">Brl1/Brr6 domain-containing protein</fullName>
    </recommendedName>
</protein>
<dbReference type="Pfam" id="PF10104">
    <property type="entry name" value="Brr6_like_C_C"/>
    <property type="match status" value="1"/>
</dbReference>
<feature type="transmembrane region" description="Helical" evidence="3">
    <location>
        <begin position="267"/>
        <end position="288"/>
    </location>
</feature>
<comment type="caution">
    <text evidence="5">The sequence shown here is derived from an EMBL/GenBank/DDBJ whole genome shotgun (WGS) entry which is preliminary data.</text>
</comment>
<dbReference type="GeneID" id="37010453"/>
<dbReference type="EMBL" id="PKFO01000008">
    <property type="protein sequence ID" value="PVH22552.1"/>
    <property type="molecule type" value="Genomic_DNA"/>
</dbReference>
<feature type="region of interest" description="Disordered" evidence="2">
    <location>
        <begin position="51"/>
        <end position="105"/>
    </location>
</feature>
<dbReference type="InterPro" id="IPR040202">
    <property type="entry name" value="Brl1/Brr6"/>
</dbReference>
<feature type="compositionally biased region" description="Polar residues" evidence="2">
    <location>
        <begin position="71"/>
        <end position="89"/>
    </location>
</feature>
<feature type="region of interest" description="Disordered" evidence="2">
    <location>
        <begin position="1"/>
        <end position="30"/>
    </location>
</feature>
<dbReference type="GO" id="GO:0006998">
    <property type="term" value="P:nuclear envelope organization"/>
    <property type="evidence" value="ECO:0007669"/>
    <property type="project" value="InterPro"/>
</dbReference>
<evidence type="ECO:0000256" key="1">
    <source>
        <dbReference type="SAM" id="Coils"/>
    </source>
</evidence>
<dbReference type="AlphaFoldDB" id="A0A2V1AXK3"/>